<dbReference type="Gene3D" id="3.20.110.10">
    <property type="entry name" value="Glycoside hydrolase 38, N terminal domain"/>
    <property type="match status" value="1"/>
</dbReference>
<reference evidence="10" key="1">
    <citation type="submission" date="2022-07" db="EMBL/GenBank/DDBJ databases">
        <title>Phylogenomic reconstructions and comparative analyses of Kickxellomycotina fungi.</title>
        <authorList>
            <person name="Reynolds N.K."/>
            <person name="Stajich J.E."/>
            <person name="Barry K."/>
            <person name="Grigoriev I.V."/>
            <person name="Crous P."/>
            <person name="Smith M.E."/>
        </authorList>
    </citation>
    <scope>NUCLEOTIDE SEQUENCE</scope>
    <source>
        <strain evidence="10">RSA 861</strain>
    </source>
</reference>
<dbReference type="GO" id="GO:0004559">
    <property type="term" value="F:alpha-mannosidase activity"/>
    <property type="evidence" value="ECO:0007669"/>
    <property type="project" value="UniProtKB-EC"/>
</dbReference>
<dbReference type="PANTHER" id="PTHR46017">
    <property type="entry name" value="ALPHA-MANNOSIDASE 2C1"/>
    <property type="match status" value="1"/>
</dbReference>
<dbReference type="EC" id="3.2.1.24" evidence="3"/>
<dbReference type="Pfam" id="PF17677">
    <property type="entry name" value="Glyco_hydro38C2"/>
    <property type="match status" value="1"/>
</dbReference>
<dbReference type="OrthoDB" id="10261055at2759"/>
<dbReference type="FunFam" id="1.20.1270.50:FF:000004">
    <property type="entry name" value="alpha-mannosidase 2C1 isoform X1"/>
    <property type="match status" value="1"/>
</dbReference>
<evidence type="ECO:0000256" key="1">
    <source>
        <dbReference type="ARBA" id="ARBA00000365"/>
    </source>
</evidence>
<dbReference type="Gene3D" id="2.60.40.2220">
    <property type="match status" value="1"/>
</dbReference>
<comment type="similarity">
    <text evidence="2">Belongs to the glycosyl hydrolase 38 family.</text>
</comment>
<gene>
    <name evidence="10" type="primary">AMS1_2</name>
    <name evidence="10" type="ORF">IWQ60_011826</name>
</gene>
<dbReference type="GO" id="GO:0006013">
    <property type="term" value="P:mannose metabolic process"/>
    <property type="evidence" value="ECO:0007669"/>
    <property type="project" value="InterPro"/>
</dbReference>
<feature type="domain" description="Glycoside hydrolase family 38 central" evidence="9">
    <location>
        <begin position="525"/>
        <end position="618"/>
    </location>
</feature>
<dbReference type="InterPro" id="IPR011330">
    <property type="entry name" value="Glyco_hydro/deAcase_b/a-brl"/>
</dbReference>
<dbReference type="Pfam" id="PF09261">
    <property type="entry name" value="Alpha-mann_mid"/>
    <property type="match status" value="1"/>
</dbReference>
<dbReference type="InterPro" id="IPR037094">
    <property type="entry name" value="Glyco_hydro_38_cen_sf"/>
</dbReference>
<evidence type="ECO:0000313" key="10">
    <source>
        <dbReference type="EMBL" id="KAJ1907611.1"/>
    </source>
</evidence>
<dbReference type="SMART" id="SM00872">
    <property type="entry name" value="Alpha-mann_mid"/>
    <property type="match status" value="1"/>
</dbReference>
<dbReference type="GO" id="GO:0000329">
    <property type="term" value="C:fungal-type vacuole membrane"/>
    <property type="evidence" value="ECO:0007669"/>
    <property type="project" value="TreeGrafter"/>
</dbReference>
<dbReference type="Gene3D" id="1.20.1270.50">
    <property type="entry name" value="Glycoside hydrolase family 38, central domain"/>
    <property type="match status" value="1"/>
</dbReference>
<dbReference type="GO" id="GO:0009313">
    <property type="term" value="P:oligosaccharide catabolic process"/>
    <property type="evidence" value="ECO:0007669"/>
    <property type="project" value="TreeGrafter"/>
</dbReference>
<evidence type="ECO:0000256" key="8">
    <source>
        <dbReference type="ARBA" id="ARBA00071615"/>
    </source>
</evidence>
<dbReference type="Pfam" id="PF07748">
    <property type="entry name" value="Glyco_hydro_38C"/>
    <property type="match status" value="1"/>
</dbReference>
<dbReference type="GO" id="GO:0046872">
    <property type="term" value="F:metal ion binding"/>
    <property type="evidence" value="ECO:0007669"/>
    <property type="project" value="UniProtKB-KW"/>
</dbReference>
<organism evidence="10 11">
    <name type="scientific">Tieghemiomyces parasiticus</name>
    <dbReference type="NCBI Taxonomy" id="78921"/>
    <lineage>
        <taxon>Eukaryota</taxon>
        <taxon>Fungi</taxon>
        <taxon>Fungi incertae sedis</taxon>
        <taxon>Zoopagomycota</taxon>
        <taxon>Kickxellomycotina</taxon>
        <taxon>Dimargaritomycetes</taxon>
        <taxon>Dimargaritales</taxon>
        <taxon>Dimargaritaceae</taxon>
        <taxon>Tieghemiomyces</taxon>
    </lineage>
</organism>
<dbReference type="InterPro" id="IPR054723">
    <property type="entry name" value="Ams1-like_N"/>
</dbReference>
<protein>
    <recommendedName>
        <fullName evidence="8">Alpha-mannosidase</fullName>
        <ecNumber evidence="3">3.2.1.24</ecNumber>
    </recommendedName>
</protein>
<evidence type="ECO:0000256" key="3">
    <source>
        <dbReference type="ARBA" id="ARBA00012752"/>
    </source>
</evidence>
<keyword evidence="11" id="KW-1185">Reference proteome</keyword>
<dbReference type="InterPro" id="IPR000602">
    <property type="entry name" value="Glyco_hydro_38_N"/>
</dbReference>
<name>A0A9W7ZMP1_9FUNG</name>
<evidence type="ECO:0000259" key="9">
    <source>
        <dbReference type="SMART" id="SM00872"/>
    </source>
</evidence>
<dbReference type="FunFam" id="3.20.110.10:FF:000002">
    <property type="entry name" value="alpha-mannosidase 2C1 isoform X1"/>
    <property type="match status" value="1"/>
</dbReference>
<evidence type="ECO:0000256" key="4">
    <source>
        <dbReference type="ARBA" id="ARBA00022723"/>
    </source>
</evidence>
<dbReference type="InterPro" id="IPR011013">
    <property type="entry name" value="Gal_mutarotase_sf_dom"/>
</dbReference>
<dbReference type="SUPFAM" id="SSF88713">
    <property type="entry name" value="Glycoside hydrolase/deacetylase"/>
    <property type="match status" value="1"/>
</dbReference>
<proteinExistence type="inferred from homology"/>
<dbReference type="InterPro" id="IPR041147">
    <property type="entry name" value="GH38_C"/>
</dbReference>
<dbReference type="AlphaFoldDB" id="A0A9W7ZMP1"/>
<dbReference type="FunFam" id="2.70.98.30:FF:000001">
    <property type="entry name" value="alpha-mannosidase 2C1 isoform X2"/>
    <property type="match status" value="1"/>
</dbReference>
<evidence type="ECO:0000256" key="5">
    <source>
        <dbReference type="ARBA" id="ARBA00022801"/>
    </source>
</evidence>
<dbReference type="Gene3D" id="2.70.98.30">
    <property type="entry name" value="Golgi alpha-mannosidase II, domain 4"/>
    <property type="match status" value="1"/>
</dbReference>
<evidence type="ECO:0000256" key="7">
    <source>
        <dbReference type="ARBA" id="ARBA00054985"/>
    </source>
</evidence>
<keyword evidence="4" id="KW-0479">Metal-binding</keyword>
<comment type="caution">
    <text evidence="10">The sequence shown here is derived from an EMBL/GenBank/DDBJ whole genome shotgun (WGS) entry which is preliminary data.</text>
</comment>
<sequence>MQKHRDITRDRFGKFLSSGQFGDVSLAHVLTTKIENGSDYVKLAVYSVPNQQRIPFADAAKASFKPTQAGSSFGPTWSTHWFKISVKVPKDWVSEEIEFRWDAGCEGLLWSTDGVPIHGLISGTRVEYILTEKSVGGETFHFYVEMACNGLFGMGAGGLINPPDMNRYFRIDRAELAVNNVAARCLWRDFEIIKGIVDHLPERSPRAAQAFAVANDICNAYDRDDLTSIDRCRALAAKFFKAKNGAITADGSGSAQHRITAVGNCHIDTAWLWPFAETKRKVARSWSTQIRLMEQYPAYTFAASQAQQFKWLQENYPVVFKQIQQRTAQGQFIPIGGTWVEMDCNMPSGEALVRQFLFGQRYFQQHFGRRCEVFWLPDTFGYSAQLPQIIRGADMRYFFTQKLSWNNINKFPHTTFQWIGLDGRSQVLTHMAPSETYAAQVQVGELVDSVDRHRDLPYTNESMLLYGDGDGGGGPTPAMLQRMELIGNIEGLPRVEFGNPNDFYRRVERESGDKLVSWKGELYFELHRGTYTSQAATKKGNRSSEFLMREVEAIAALCHAQGIAGRTNGQKGNDGGKVYKYPQREINLLWERVLLNQFHDVLPGSSIEMVYQDAAKLYQEVAIEGRQLMRQALQVLHGGKLVDEGVAVKNADEHAVMVFNSLPWRRTEVIEVPIEAPLAGLQQTSTDGQTAFALLRDVDPLTSHQLDFTAAAELDETTVPVTVYQTASGDFVLENVFISATFNAEGRLTRLFDRRNEREVMCPGMMGNLFRVYEDIPIYWDAWDVEVYHLEKGSDAGVGRVTIHAEGPLVGSLEVIYDQLTPAQSGSSARQIISLTATSPRLDFTCDVNWNENRRMLKVEFQWDLMNDLATYETQFGVVQRPTHFNTSWDLAKFEVCGHKFADLSEVGYGVALLNDCKYGYSTYRNTMRISLLRAPKAPDAHCDMGHHRFRYAVYPHLGTFAESDVVQEAYLFNAPLLPAVFSARPPPSGHGDGEKGMASALLLPMSSSPFHWVGSPNVVLDTLKKAEDSDDLIVRLYEAYGGQGRGHLRVETSFVKAKRVVRCNLLEDESGEVLRVEAGCGFPLVVKPFEIVTLKLSL</sequence>
<keyword evidence="6 10" id="KW-0326">Glycosidase</keyword>
<evidence type="ECO:0000313" key="11">
    <source>
        <dbReference type="Proteomes" id="UP001150569"/>
    </source>
</evidence>
<dbReference type="InterPro" id="IPR015341">
    <property type="entry name" value="Glyco_hydro_38_cen"/>
</dbReference>
<dbReference type="SUPFAM" id="SSF74650">
    <property type="entry name" value="Galactose mutarotase-like"/>
    <property type="match status" value="1"/>
</dbReference>
<dbReference type="InterPro" id="IPR011682">
    <property type="entry name" value="Glyco_hydro_38_C"/>
</dbReference>
<dbReference type="PANTHER" id="PTHR46017:SF1">
    <property type="entry name" value="ALPHA-MANNOSIDASE 2C1"/>
    <property type="match status" value="1"/>
</dbReference>
<comment type="catalytic activity">
    <reaction evidence="1">
        <text>Hydrolysis of terminal, non-reducing alpha-D-mannose residues in alpha-D-mannosides.</text>
        <dbReference type="EC" id="3.2.1.24"/>
    </reaction>
</comment>
<dbReference type="InterPro" id="IPR028995">
    <property type="entry name" value="Glyco_hydro_57/38_cen_sf"/>
</dbReference>
<evidence type="ECO:0000256" key="2">
    <source>
        <dbReference type="ARBA" id="ARBA00009792"/>
    </source>
</evidence>
<dbReference type="Pfam" id="PF01074">
    <property type="entry name" value="Glyco_hydro_38N"/>
    <property type="match status" value="1"/>
</dbReference>
<accession>A0A9W7ZMP1</accession>
<dbReference type="GO" id="GO:0030246">
    <property type="term" value="F:carbohydrate binding"/>
    <property type="evidence" value="ECO:0007669"/>
    <property type="project" value="InterPro"/>
</dbReference>
<keyword evidence="5 10" id="KW-0378">Hydrolase</keyword>
<evidence type="ECO:0000256" key="6">
    <source>
        <dbReference type="ARBA" id="ARBA00023295"/>
    </source>
</evidence>
<dbReference type="SUPFAM" id="SSF88688">
    <property type="entry name" value="Families 57/38 glycoside transferase middle domain"/>
    <property type="match status" value="1"/>
</dbReference>
<comment type="function">
    <text evidence="7">Degrades free oligosaccharides in the vacuole.</text>
</comment>
<dbReference type="EMBL" id="JANBPT010001456">
    <property type="protein sequence ID" value="KAJ1907611.1"/>
    <property type="molecule type" value="Genomic_DNA"/>
</dbReference>
<dbReference type="Pfam" id="PF22907">
    <property type="entry name" value="Ams1-like_1st"/>
    <property type="match status" value="1"/>
</dbReference>
<dbReference type="Proteomes" id="UP001150569">
    <property type="component" value="Unassembled WGS sequence"/>
</dbReference>
<dbReference type="InterPro" id="IPR027291">
    <property type="entry name" value="Glyco_hydro_38_N_sf"/>
</dbReference>